<evidence type="ECO:0000259" key="3">
    <source>
        <dbReference type="Pfam" id="PF12146"/>
    </source>
</evidence>
<evidence type="ECO:0000256" key="1">
    <source>
        <dbReference type="ARBA" id="ARBA00008645"/>
    </source>
</evidence>
<accession>A0ABZ0ST53</accession>
<comment type="similarity">
    <text evidence="1">Belongs to the AB hydrolase superfamily.</text>
</comment>
<proteinExistence type="inferred from homology"/>
<dbReference type="InterPro" id="IPR050261">
    <property type="entry name" value="FrsA_esterase"/>
</dbReference>
<keyword evidence="2 4" id="KW-0378">Hydrolase</keyword>
<protein>
    <submittedName>
        <fullName evidence="4">Alpha/beta fold hydrolase</fullName>
    </submittedName>
</protein>
<sequence>MMDVSFPSAAATIRGRLYAHDEPRPAVVMTHGFSCTAFGMVVDDYAEVLHAAGFAVLLFDHEGFGRSGGEPGVISRWLQLRGYQHAVAFVRSHEAVDASRIALWGDSFSGAVSAALAAMYPAIAALVVQVPACGTSFGEPDPDGSQFMALAEFARSVDPTTARIGDPHPVVALDRADADPLLTDPSAAAWFGEYGMRPGSTWRNTARMASLRAPAPFTMSILAPHIACPSLWVVADDDAMSGAEPGVARDGCAAAGGELLRIEGGHFGLLHERSALFDTVGGAEVEFLHRVLA</sequence>
<dbReference type="EMBL" id="CP139368">
    <property type="protein sequence ID" value="WPR91506.1"/>
    <property type="molecule type" value="Genomic_DNA"/>
</dbReference>
<reference evidence="4 5" key="1">
    <citation type="submission" date="2023-11" db="EMBL/GenBank/DDBJ databases">
        <title>Genome sequence of Microbacterium rhizosphaerae KACC 19337.</title>
        <authorList>
            <person name="Choi H."/>
            <person name="Kim S."/>
            <person name="Kim Y."/>
            <person name="Kwon S.-W."/>
            <person name="Heo J."/>
        </authorList>
    </citation>
    <scope>NUCLEOTIDE SEQUENCE [LARGE SCALE GENOMIC DNA]</scope>
    <source>
        <strain evidence="4 5">KACC 19337</strain>
    </source>
</reference>
<dbReference type="GO" id="GO:0016787">
    <property type="term" value="F:hydrolase activity"/>
    <property type="evidence" value="ECO:0007669"/>
    <property type="project" value="UniProtKB-KW"/>
</dbReference>
<dbReference type="RefSeq" id="WP_320944206.1">
    <property type="nucleotide sequence ID" value="NZ_BAABEU010000003.1"/>
</dbReference>
<keyword evidence="5" id="KW-1185">Reference proteome</keyword>
<dbReference type="InterPro" id="IPR022742">
    <property type="entry name" value="Hydrolase_4"/>
</dbReference>
<organism evidence="4 5">
    <name type="scientific">Microbacterium rhizosphaerae</name>
    <dbReference type="NCBI Taxonomy" id="1678237"/>
    <lineage>
        <taxon>Bacteria</taxon>
        <taxon>Bacillati</taxon>
        <taxon>Actinomycetota</taxon>
        <taxon>Actinomycetes</taxon>
        <taxon>Micrococcales</taxon>
        <taxon>Microbacteriaceae</taxon>
        <taxon>Microbacterium</taxon>
    </lineage>
</organism>
<dbReference type="PANTHER" id="PTHR22946">
    <property type="entry name" value="DIENELACTONE HYDROLASE DOMAIN-CONTAINING PROTEIN-RELATED"/>
    <property type="match status" value="1"/>
</dbReference>
<name>A0ABZ0ST53_9MICO</name>
<evidence type="ECO:0000313" key="5">
    <source>
        <dbReference type="Proteomes" id="UP001323798"/>
    </source>
</evidence>
<dbReference type="Proteomes" id="UP001323798">
    <property type="component" value="Chromosome"/>
</dbReference>
<dbReference type="InterPro" id="IPR029058">
    <property type="entry name" value="AB_hydrolase_fold"/>
</dbReference>
<evidence type="ECO:0000256" key="2">
    <source>
        <dbReference type="ARBA" id="ARBA00022801"/>
    </source>
</evidence>
<dbReference type="Pfam" id="PF12146">
    <property type="entry name" value="Hydrolase_4"/>
    <property type="match status" value="1"/>
</dbReference>
<dbReference type="SUPFAM" id="SSF53474">
    <property type="entry name" value="alpha/beta-Hydrolases"/>
    <property type="match status" value="1"/>
</dbReference>
<dbReference type="Gene3D" id="3.40.50.1820">
    <property type="entry name" value="alpha/beta hydrolase"/>
    <property type="match status" value="1"/>
</dbReference>
<gene>
    <name evidence="4" type="ORF">SM116_17380</name>
</gene>
<evidence type="ECO:0000313" key="4">
    <source>
        <dbReference type="EMBL" id="WPR91506.1"/>
    </source>
</evidence>
<dbReference type="PANTHER" id="PTHR22946:SF9">
    <property type="entry name" value="POLYKETIDE TRANSFERASE AF380"/>
    <property type="match status" value="1"/>
</dbReference>
<feature type="domain" description="Serine aminopeptidase S33" evidence="3">
    <location>
        <begin position="22"/>
        <end position="194"/>
    </location>
</feature>